<dbReference type="PANTHER" id="PTHR36302:SF1">
    <property type="entry name" value="COPPER CHAPERONE PCU(A)C"/>
    <property type="match status" value="1"/>
</dbReference>
<dbReference type="PANTHER" id="PTHR36302">
    <property type="entry name" value="BLR7088 PROTEIN"/>
    <property type="match status" value="1"/>
</dbReference>
<evidence type="ECO:0000313" key="3">
    <source>
        <dbReference type="Proteomes" id="UP001166251"/>
    </source>
</evidence>
<reference evidence="2" key="1">
    <citation type="submission" date="2021-07" db="EMBL/GenBank/DDBJ databases">
        <title>Neiella marina sp. nov., isolated from the intestinal content of sea cucumber Apostichopus japonicus.</title>
        <authorList>
            <person name="Bai X."/>
        </authorList>
    </citation>
    <scope>NUCLEOTIDE SEQUENCE</scope>
    <source>
        <strain evidence="2">126</strain>
    </source>
</reference>
<sequence length="146" mass="15769">MIKRVASALLSLAMVPAIGCELTVEDAYVRAPIPGVPNTAAFLRINNSCSEPVSLIAGQASAAKSVELHTHIHEDGMMKMRQVDAIIVAANDSVELKPGGYHLMMFEIDSALKDAKSTPILLTFSNGQQVEFVAPLQDLMSKHHHH</sequence>
<accession>A0ABS7EFT6</accession>
<protein>
    <submittedName>
        <fullName evidence="2">Copper chaperone PCu(A)C</fullName>
    </submittedName>
</protein>
<feature type="chain" id="PRO_5047409328" evidence="1">
    <location>
        <begin position="20"/>
        <end position="146"/>
    </location>
</feature>
<keyword evidence="1" id="KW-0732">Signal</keyword>
<dbReference type="InterPro" id="IPR036182">
    <property type="entry name" value="PCuAC_sf"/>
</dbReference>
<proteinExistence type="predicted"/>
<dbReference type="RefSeq" id="WP_220103758.1">
    <property type="nucleotide sequence ID" value="NZ_JAHZSS010000008.1"/>
</dbReference>
<organism evidence="2 3">
    <name type="scientific">Neiella holothuriorum</name>
    <dbReference type="NCBI Taxonomy" id="2870530"/>
    <lineage>
        <taxon>Bacteria</taxon>
        <taxon>Pseudomonadati</taxon>
        <taxon>Pseudomonadota</taxon>
        <taxon>Gammaproteobacteria</taxon>
        <taxon>Alteromonadales</taxon>
        <taxon>Echinimonadaceae</taxon>
        <taxon>Neiella</taxon>
    </lineage>
</organism>
<comment type="caution">
    <text evidence="2">The sequence shown here is derived from an EMBL/GenBank/DDBJ whole genome shotgun (WGS) entry which is preliminary data.</text>
</comment>
<name>A0ABS7EFT6_9GAMM</name>
<dbReference type="Pfam" id="PF04314">
    <property type="entry name" value="PCuAC"/>
    <property type="match status" value="1"/>
</dbReference>
<evidence type="ECO:0000256" key="1">
    <source>
        <dbReference type="SAM" id="SignalP"/>
    </source>
</evidence>
<evidence type="ECO:0000313" key="2">
    <source>
        <dbReference type="EMBL" id="MBW8191075.1"/>
    </source>
</evidence>
<keyword evidence="3" id="KW-1185">Reference proteome</keyword>
<dbReference type="EMBL" id="JAHZSS010000008">
    <property type="protein sequence ID" value="MBW8191075.1"/>
    <property type="molecule type" value="Genomic_DNA"/>
</dbReference>
<dbReference type="InterPro" id="IPR058248">
    <property type="entry name" value="Lxx211020-like"/>
</dbReference>
<gene>
    <name evidence="2" type="ORF">K0504_08520</name>
</gene>
<dbReference type="SUPFAM" id="SSF110087">
    <property type="entry name" value="DR1885-like metal-binding protein"/>
    <property type="match status" value="1"/>
</dbReference>
<dbReference type="Gene3D" id="2.60.40.1890">
    <property type="entry name" value="PCu(A)C copper chaperone"/>
    <property type="match status" value="1"/>
</dbReference>
<feature type="signal peptide" evidence="1">
    <location>
        <begin position="1"/>
        <end position="19"/>
    </location>
</feature>
<dbReference type="Proteomes" id="UP001166251">
    <property type="component" value="Unassembled WGS sequence"/>
</dbReference>
<dbReference type="InterPro" id="IPR007410">
    <property type="entry name" value="LpqE-like"/>
</dbReference>